<evidence type="ECO:0000259" key="5">
    <source>
        <dbReference type="PROSITE" id="PS51462"/>
    </source>
</evidence>
<comment type="cofactor">
    <cofactor evidence="1">
        <name>Mg(2+)</name>
        <dbReference type="ChEBI" id="CHEBI:18420"/>
    </cofactor>
</comment>
<dbReference type="RefSeq" id="WP_235208191.1">
    <property type="nucleotide sequence ID" value="NZ_BAMD01000029.1"/>
</dbReference>
<dbReference type="EMBL" id="BAMD01000029">
    <property type="protein sequence ID" value="GAF03729.1"/>
    <property type="molecule type" value="Genomic_DNA"/>
</dbReference>
<dbReference type="SUPFAM" id="SSF55811">
    <property type="entry name" value="Nudix"/>
    <property type="match status" value="1"/>
</dbReference>
<dbReference type="GO" id="GO:0006742">
    <property type="term" value="P:NADP+ catabolic process"/>
    <property type="evidence" value="ECO:0007669"/>
    <property type="project" value="TreeGrafter"/>
</dbReference>
<dbReference type="InterPro" id="IPR015797">
    <property type="entry name" value="NUDIX_hydrolase-like_dom_sf"/>
</dbReference>
<dbReference type="GO" id="GO:0035529">
    <property type="term" value="F:NADH pyrophosphatase activity"/>
    <property type="evidence" value="ECO:0007669"/>
    <property type="project" value="TreeGrafter"/>
</dbReference>
<evidence type="ECO:0000256" key="2">
    <source>
        <dbReference type="ARBA" id="ARBA00022723"/>
    </source>
</evidence>
<dbReference type="PANTHER" id="PTHR42904">
    <property type="entry name" value="NUDIX HYDROLASE, NUDC SUBFAMILY"/>
    <property type="match status" value="1"/>
</dbReference>
<dbReference type="eggNOG" id="COG1051">
    <property type="taxonomic scope" value="Bacteria"/>
</dbReference>
<dbReference type="InterPro" id="IPR050241">
    <property type="entry name" value="NAD-cap_RNA_hydrolase_NudC"/>
</dbReference>
<dbReference type="InterPro" id="IPR020084">
    <property type="entry name" value="NUDIX_hydrolase_CS"/>
</dbReference>
<dbReference type="GO" id="GO:0046872">
    <property type="term" value="F:metal ion binding"/>
    <property type="evidence" value="ECO:0007669"/>
    <property type="project" value="UniProtKB-KW"/>
</dbReference>
<evidence type="ECO:0000313" key="7">
    <source>
        <dbReference type="Proteomes" id="UP000019402"/>
    </source>
</evidence>
<dbReference type="GO" id="GO:0019677">
    <property type="term" value="P:NAD+ catabolic process"/>
    <property type="evidence" value="ECO:0007669"/>
    <property type="project" value="TreeGrafter"/>
</dbReference>
<comment type="caution">
    <text evidence="6">The sequence shown here is derived from an EMBL/GenBank/DDBJ whole genome shotgun (WGS) entry which is preliminary data.</text>
</comment>
<evidence type="ECO:0000256" key="1">
    <source>
        <dbReference type="ARBA" id="ARBA00001946"/>
    </source>
</evidence>
<evidence type="ECO:0000256" key="4">
    <source>
        <dbReference type="ARBA" id="ARBA00022842"/>
    </source>
</evidence>
<dbReference type="PROSITE" id="PS51462">
    <property type="entry name" value="NUDIX"/>
    <property type="match status" value="1"/>
</dbReference>
<reference evidence="6 7" key="1">
    <citation type="journal article" date="2014" name="Genome Announc.">
        <title>Draft Genome Sequence of Cytophaga fermentans JCM 21142T, a Facultative Anaerobe Isolated from Marine Mud.</title>
        <authorList>
            <person name="Starns D."/>
            <person name="Oshima K."/>
            <person name="Suda W."/>
            <person name="Iino T."/>
            <person name="Yuki M."/>
            <person name="Inoue J."/>
            <person name="Kitamura K."/>
            <person name="Iida T."/>
            <person name="Darby A."/>
            <person name="Hattori M."/>
            <person name="Ohkuma M."/>
        </authorList>
    </citation>
    <scope>NUCLEOTIDE SEQUENCE [LARGE SCALE GENOMIC DNA]</scope>
    <source>
        <strain evidence="6 7">JCM 21142</strain>
    </source>
</reference>
<evidence type="ECO:0000313" key="6">
    <source>
        <dbReference type="EMBL" id="GAF03729.1"/>
    </source>
</evidence>
<name>W7YMV2_9BACT</name>
<dbReference type="Gene3D" id="3.90.79.10">
    <property type="entry name" value="Nucleoside Triphosphate Pyrophosphohydrolase"/>
    <property type="match status" value="1"/>
</dbReference>
<evidence type="ECO:0000256" key="3">
    <source>
        <dbReference type="ARBA" id="ARBA00022801"/>
    </source>
</evidence>
<dbReference type="Proteomes" id="UP000019402">
    <property type="component" value="Unassembled WGS sequence"/>
</dbReference>
<dbReference type="PROSITE" id="PS00893">
    <property type="entry name" value="NUDIX_BOX"/>
    <property type="match status" value="1"/>
</dbReference>
<keyword evidence="4" id="KW-0460">Magnesium</keyword>
<dbReference type="PANTHER" id="PTHR42904:SF12">
    <property type="entry name" value="ADP-RIBOSE PYROPHOSPHATASE-RELATED"/>
    <property type="match status" value="1"/>
</dbReference>
<feature type="domain" description="Nudix hydrolase" evidence="5">
    <location>
        <begin position="40"/>
        <end position="173"/>
    </location>
</feature>
<dbReference type="InterPro" id="IPR000086">
    <property type="entry name" value="NUDIX_hydrolase_dom"/>
</dbReference>
<keyword evidence="3" id="KW-0378">Hydrolase</keyword>
<keyword evidence="7" id="KW-1185">Reference proteome</keyword>
<keyword evidence="2" id="KW-0479">Metal-binding</keyword>
<accession>W7YMV2</accession>
<dbReference type="Pfam" id="PF00293">
    <property type="entry name" value="NUDIX"/>
    <property type="match status" value="1"/>
</dbReference>
<sequence length="173" mass="19723">MMTRPENVLKFCPKCGSSAFHFEGERSFLCNSCKFHFFINGSAAVAALIENEKDELLLTVRAFHPNKGMLDLPGGFVDPNESAEDALNREIKEELNLDIKEAHYLGSFPNQYVYSGYTVYTCDLAFRCKVQGWNQVHIHDDISDIQFVNKENIDWNAIGAESIKKIIKAHWNM</sequence>
<proteinExistence type="predicted"/>
<dbReference type="CDD" id="cd04681">
    <property type="entry name" value="NUDIX_Hydrolase"/>
    <property type="match status" value="1"/>
</dbReference>
<dbReference type="GO" id="GO:0005829">
    <property type="term" value="C:cytosol"/>
    <property type="evidence" value="ECO:0007669"/>
    <property type="project" value="TreeGrafter"/>
</dbReference>
<dbReference type="STRING" id="869213.GCA_000517085_02703"/>
<protein>
    <submittedName>
        <fullName evidence="6">NADH pyrophosphatase</fullName>
    </submittedName>
</protein>
<organism evidence="6 7">
    <name type="scientific">Saccharicrinis fermentans DSM 9555 = JCM 21142</name>
    <dbReference type="NCBI Taxonomy" id="869213"/>
    <lineage>
        <taxon>Bacteria</taxon>
        <taxon>Pseudomonadati</taxon>
        <taxon>Bacteroidota</taxon>
        <taxon>Bacteroidia</taxon>
        <taxon>Marinilabiliales</taxon>
        <taxon>Marinilabiliaceae</taxon>
        <taxon>Saccharicrinis</taxon>
    </lineage>
</organism>
<gene>
    <name evidence="6" type="ORF">JCM21142_62410</name>
</gene>
<dbReference type="AlphaFoldDB" id="W7YMV2"/>